<feature type="non-terminal residue" evidence="2">
    <location>
        <position position="463"/>
    </location>
</feature>
<dbReference type="InterPro" id="IPR025676">
    <property type="entry name" value="Clr5_dom"/>
</dbReference>
<dbReference type="GeneID" id="25323849"/>
<keyword evidence="3" id="KW-1185">Reference proteome</keyword>
<dbReference type="OrthoDB" id="539213at2759"/>
<dbReference type="PANTHER" id="PTHR38788">
    <property type="entry name" value="CLR5 DOMAIN-CONTAINING PROTEIN"/>
    <property type="match status" value="1"/>
</dbReference>
<dbReference type="AlphaFoldDB" id="A0A0D2F4E9"/>
<protein>
    <recommendedName>
        <fullName evidence="1">Clr5 domain-containing protein</fullName>
    </recommendedName>
</protein>
<dbReference type="PANTHER" id="PTHR38788:SF3">
    <property type="entry name" value="CLR5 DOMAIN-CONTAINING PROTEIN"/>
    <property type="match status" value="1"/>
</dbReference>
<dbReference type="EMBL" id="KN847317">
    <property type="protein sequence ID" value="KIW61870.1"/>
    <property type="molecule type" value="Genomic_DNA"/>
</dbReference>
<evidence type="ECO:0000259" key="1">
    <source>
        <dbReference type="Pfam" id="PF14420"/>
    </source>
</evidence>
<gene>
    <name evidence="2" type="ORF">PV05_01941</name>
</gene>
<dbReference type="Pfam" id="PF14420">
    <property type="entry name" value="Clr5"/>
    <property type="match status" value="1"/>
</dbReference>
<organism evidence="2 3">
    <name type="scientific">Exophiala xenobiotica</name>
    <dbReference type="NCBI Taxonomy" id="348802"/>
    <lineage>
        <taxon>Eukaryota</taxon>
        <taxon>Fungi</taxon>
        <taxon>Dikarya</taxon>
        <taxon>Ascomycota</taxon>
        <taxon>Pezizomycotina</taxon>
        <taxon>Eurotiomycetes</taxon>
        <taxon>Chaetothyriomycetidae</taxon>
        <taxon>Chaetothyriales</taxon>
        <taxon>Herpotrichiellaceae</taxon>
        <taxon>Exophiala</taxon>
    </lineage>
</organism>
<feature type="domain" description="Clr5" evidence="1">
    <location>
        <begin position="8"/>
        <end position="60"/>
    </location>
</feature>
<evidence type="ECO:0000313" key="3">
    <source>
        <dbReference type="Proteomes" id="UP000054342"/>
    </source>
</evidence>
<dbReference type="Proteomes" id="UP000054342">
    <property type="component" value="Unassembled WGS sequence"/>
</dbReference>
<reference evidence="2 3" key="1">
    <citation type="submission" date="2015-01" db="EMBL/GenBank/DDBJ databases">
        <title>The Genome Sequence of Exophiala xenobiotica CBS118157.</title>
        <authorList>
            <consortium name="The Broad Institute Genomics Platform"/>
            <person name="Cuomo C."/>
            <person name="de Hoog S."/>
            <person name="Gorbushina A."/>
            <person name="Stielow B."/>
            <person name="Teixiera M."/>
            <person name="Abouelleil A."/>
            <person name="Chapman S.B."/>
            <person name="Priest M."/>
            <person name="Young S.K."/>
            <person name="Wortman J."/>
            <person name="Nusbaum C."/>
            <person name="Birren B."/>
        </authorList>
    </citation>
    <scope>NUCLEOTIDE SEQUENCE [LARGE SCALE GENOMIC DNA]</scope>
    <source>
        <strain evidence="2 3">CBS 118157</strain>
    </source>
</reference>
<proteinExistence type="predicted"/>
<dbReference type="HOGENOM" id="CLU_674452_0_0_1"/>
<evidence type="ECO:0000313" key="2">
    <source>
        <dbReference type="EMBL" id="KIW61870.1"/>
    </source>
</evidence>
<dbReference type="InterPro" id="IPR011990">
    <property type="entry name" value="TPR-like_helical_dom_sf"/>
</dbReference>
<dbReference type="STRING" id="348802.A0A0D2F4E9"/>
<dbReference type="RefSeq" id="XP_013322454.1">
    <property type="nucleotide sequence ID" value="XM_013467000.1"/>
</dbReference>
<name>A0A0D2F4E9_9EURO</name>
<sequence>MTKWTQDEAEWETAKSAIRRHYLEEGKSLKELAQIMCKEYRLNATPDMYKRRLAKWGFQKKVRGQDAFTVVRAARVSAAVGGTASSLSNDYGAGVGPEKIDRYLKRKYHSESEFLAAMTAPSPEKSSRRDLRAAKKTTMDVLITERPPPPFGSAMLLEIVASLRIYFTASFSDGSWRISRDPNIDVYSTRPHGNDMLGLKALFSAHDLACELLDTNQMAEAGLVLSRAGSGIEDLIATRHPRMLTAIFDLIFHLIRRRRPEVAMILLRHFSSLVSVLLGSRHPISQAFERLLKAPRLEFQPYLLLAWQSAIDRFADAAGPLHYSTLSVRREYIQMAIGLDDIALAANQVRELAELCERELGAEDLRTLKLYYTLAELLFEQQRSEECVHIGEKMVHAAANFADKDYDRFVDLSCSGLFFIAKAQCAQGMANGSSTYRDQAAGTLWRAIELCISYRGLQHPLAM</sequence>
<accession>A0A0D2F4E9</accession>
<dbReference type="Gene3D" id="1.25.40.10">
    <property type="entry name" value="Tetratricopeptide repeat domain"/>
    <property type="match status" value="1"/>
</dbReference>